<reference evidence="1 2" key="1">
    <citation type="submission" date="2017-09" db="EMBL/GenBank/DDBJ databases">
        <title>Large-scale bioinformatics analysis of Bacillus genomes uncovers conserved roles of natural products in bacterial physiology.</title>
        <authorList>
            <consortium name="Agbiome Team Llc"/>
            <person name="Bleich R.M."/>
            <person name="Grubbs K.J."/>
            <person name="Santa Maria K.C."/>
            <person name="Allen S.E."/>
            <person name="Farag S."/>
            <person name="Shank E.A."/>
            <person name="Bowers A."/>
        </authorList>
    </citation>
    <scope>NUCLEOTIDE SEQUENCE [LARGE SCALE GENOMIC DNA]</scope>
    <source>
        <strain evidence="1 2">AFS046104</strain>
    </source>
</reference>
<proteinExistence type="predicted"/>
<dbReference type="EMBL" id="NUJQ01000071">
    <property type="protein sequence ID" value="PGQ04629.1"/>
    <property type="molecule type" value="Genomic_DNA"/>
</dbReference>
<sequence length="194" mass="21787">MRIPFVPKNVEISQDRYDFIKEYRGGGFMLIAGAVFWLLAFILTYALPKVAVVEFYIWGGLLIPIIGVALFKVMKMSAKPNQYSSLVTFSSGVVVVCIPVLFLVKELNADMLLPVICIINAAHFLILFWVHLDYLYFILVILGVSLGCLFIYTLPSSQVHYLALIWGLISLITGIITHYSTQQPLKGYDFAIKG</sequence>
<accession>A0A2B1DL97</accession>
<dbReference type="AlphaFoldDB" id="A0A2B1DL97"/>
<evidence type="ECO:0000313" key="1">
    <source>
        <dbReference type="EMBL" id="PGQ04629.1"/>
    </source>
</evidence>
<name>A0A2B1DL97_BACCE</name>
<dbReference type="Proteomes" id="UP000221438">
    <property type="component" value="Unassembled WGS sequence"/>
</dbReference>
<dbReference type="RefSeq" id="WP_098361749.1">
    <property type="nucleotide sequence ID" value="NZ_NTUE01000021.1"/>
</dbReference>
<evidence type="ECO:0000313" key="2">
    <source>
        <dbReference type="Proteomes" id="UP000221438"/>
    </source>
</evidence>
<evidence type="ECO:0008006" key="3">
    <source>
        <dbReference type="Google" id="ProtNLM"/>
    </source>
</evidence>
<comment type="caution">
    <text evidence="1">The sequence shown here is derived from an EMBL/GenBank/DDBJ whole genome shotgun (WGS) entry which is preliminary data.</text>
</comment>
<protein>
    <recommendedName>
        <fullName evidence="3">DUF308 domain-containing protein</fullName>
    </recommendedName>
</protein>
<dbReference type="Pfam" id="PF22765">
    <property type="entry name" value="DUF7010"/>
    <property type="match status" value="1"/>
</dbReference>
<dbReference type="InterPro" id="IPR053824">
    <property type="entry name" value="DUF7010"/>
</dbReference>
<organism evidence="1 2">
    <name type="scientific">Bacillus cereus</name>
    <dbReference type="NCBI Taxonomy" id="1396"/>
    <lineage>
        <taxon>Bacteria</taxon>
        <taxon>Bacillati</taxon>
        <taxon>Bacillota</taxon>
        <taxon>Bacilli</taxon>
        <taxon>Bacillales</taxon>
        <taxon>Bacillaceae</taxon>
        <taxon>Bacillus</taxon>
        <taxon>Bacillus cereus group</taxon>
    </lineage>
</organism>
<gene>
    <name evidence="1" type="ORF">COA08_29600</name>
</gene>